<comment type="function">
    <text evidence="2">Counteracts the endogenous Pycsar antiviral defense system. Phosphodiesterase that enables metal-dependent hydrolysis of host cyclic nucleotide Pycsar defense signals such as cCMP and cUMP.</text>
</comment>
<keyword evidence="6" id="KW-1185">Reference proteome</keyword>
<evidence type="ECO:0000256" key="3">
    <source>
        <dbReference type="ARBA" id="ARBA00048505"/>
    </source>
</evidence>
<evidence type="ECO:0000259" key="4">
    <source>
        <dbReference type="SMART" id="SM00849"/>
    </source>
</evidence>
<comment type="catalytic activity">
    <reaction evidence="3">
        <text>3',5'-cyclic UMP + H2O = UMP + H(+)</text>
        <dbReference type="Rhea" id="RHEA:70575"/>
        <dbReference type="ChEBI" id="CHEBI:15377"/>
        <dbReference type="ChEBI" id="CHEBI:15378"/>
        <dbReference type="ChEBI" id="CHEBI:57865"/>
        <dbReference type="ChEBI" id="CHEBI:184387"/>
    </reaction>
    <physiologicalReaction direction="left-to-right" evidence="3">
        <dbReference type="Rhea" id="RHEA:70576"/>
    </physiologicalReaction>
</comment>
<organism evidence="5 6">
    <name type="scientific">Paenibacillus dendritiformis C454</name>
    <dbReference type="NCBI Taxonomy" id="1131935"/>
    <lineage>
        <taxon>Bacteria</taxon>
        <taxon>Bacillati</taxon>
        <taxon>Bacillota</taxon>
        <taxon>Bacilli</taxon>
        <taxon>Bacillales</taxon>
        <taxon>Paenibacillaceae</taxon>
        <taxon>Paenibacillus</taxon>
    </lineage>
</organism>
<dbReference type="Pfam" id="PF00753">
    <property type="entry name" value="Lactamase_B"/>
    <property type="match status" value="1"/>
</dbReference>
<dbReference type="InterPro" id="IPR036866">
    <property type="entry name" value="RibonucZ/Hydroxyglut_hydro"/>
</dbReference>
<proteinExistence type="predicted"/>
<evidence type="ECO:0000256" key="1">
    <source>
        <dbReference type="ARBA" id="ARBA00034221"/>
    </source>
</evidence>
<dbReference type="SUPFAM" id="SSF56281">
    <property type="entry name" value="Metallo-hydrolase/oxidoreductase"/>
    <property type="match status" value="1"/>
</dbReference>
<dbReference type="RefSeq" id="WP_006677889.1">
    <property type="nucleotide sequence ID" value="NZ_AHKH01000048.1"/>
</dbReference>
<evidence type="ECO:0000313" key="6">
    <source>
        <dbReference type="Proteomes" id="UP000003900"/>
    </source>
</evidence>
<dbReference type="SMART" id="SM00849">
    <property type="entry name" value="Lactamase_B"/>
    <property type="match status" value="1"/>
</dbReference>
<comment type="caution">
    <text evidence="5">The sequence shown here is derived from an EMBL/GenBank/DDBJ whole genome shotgun (WGS) entry which is preliminary data.</text>
</comment>
<feature type="domain" description="Metallo-beta-lactamase" evidence="4">
    <location>
        <begin position="28"/>
        <end position="236"/>
    </location>
</feature>
<gene>
    <name evidence="5" type="ORF">PDENDC454_16988</name>
</gene>
<sequence length="272" mass="29859">MDKPNMLSSGTTSVVAARPDIICLRTVMVNVVFIGAPGSRDYIVIDAGLATFGDTIRETAEAHFDGPPAAILLTHGHFDHVGAIHELLDIWDIPVYAHSQELPYLTGQADYPPPDPTVGGGLMSLLSPFYPNEAIQLGSQVRPLPDDSRVPHLPDWRVISTPGHTPGHVSFYRESDRSLIAGDAFITVKQESALHVLGQAKEIHGPPAYFTPDWDEAWRSVKRLEKLQPQLAVTGHGLPMEGEELTIQLQRLAREFDQLAIPAQGRYVPSRE</sequence>
<dbReference type="EMBL" id="AHKH01000048">
    <property type="protein sequence ID" value="EHQ61072.1"/>
    <property type="molecule type" value="Genomic_DNA"/>
</dbReference>
<protein>
    <submittedName>
        <fullName evidence="5">Beta-lactamase domain-containing protein</fullName>
    </submittedName>
</protein>
<dbReference type="STRING" id="1131935.PDENDC454_16988"/>
<dbReference type="AlphaFoldDB" id="H3SIM4"/>
<dbReference type="Proteomes" id="UP000003900">
    <property type="component" value="Unassembled WGS sequence"/>
</dbReference>
<dbReference type="Gene3D" id="3.60.15.10">
    <property type="entry name" value="Ribonuclease Z/Hydroxyacylglutathione hydrolase-like"/>
    <property type="match status" value="1"/>
</dbReference>
<evidence type="ECO:0000256" key="2">
    <source>
        <dbReference type="ARBA" id="ARBA00034301"/>
    </source>
</evidence>
<dbReference type="PANTHER" id="PTHR42951:SF17">
    <property type="entry name" value="METALLO-BETA-LACTAMASE DOMAIN-CONTAINING PROTEIN"/>
    <property type="match status" value="1"/>
</dbReference>
<dbReference type="InterPro" id="IPR001279">
    <property type="entry name" value="Metallo-B-lactamas"/>
</dbReference>
<dbReference type="PANTHER" id="PTHR42951">
    <property type="entry name" value="METALLO-BETA-LACTAMASE DOMAIN-CONTAINING"/>
    <property type="match status" value="1"/>
</dbReference>
<dbReference type="OrthoDB" id="9802248at2"/>
<reference evidence="5 6" key="1">
    <citation type="journal article" date="2012" name="J. Bacteriol.">
        <title>Genome Sequence of the Pattern-Forming Social Bacterium Paenibacillus dendritiformis C454 Chiral Morphotype.</title>
        <authorList>
            <person name="Sirota-Madi A."/>
            <person name="Olender T."/>
            <person name="Helman Y."/>
            <person name="Brainis I."/>
            <person name="Finkelshtein A."/>
            <person name="Roth D."/>
            <person name="Hagai E."/>
            <person name="Leshkowitz D."/>
            <person name="Brodsky L."/>
            <person name="Galatenko V."/>
            <person name="Nikolaev V."/>
            <person name="Gutnick D.L."/>
            <person name="Lancet D."/>
            <person name="Ben-Jacob E."/>
        </authorList>
    </citation>
    <scope>NUCLEOTIDE SEQUENCE [LARGE SCALE GENOMIC DNA]</scope>
    <source>
        <strain evidence="5 6">C454</strain>
    </source>
</reference>
<accession>H3SIM4</accession>
<dbReference type="CDD" id="cd07721">
    <property type="entry name" value="yflN-like_MBL-fold"/>
    <property type="match status" value="1"/>
</dbReference>
<name>H3SIM4_9BACL</name>
<evidence type="ECO:0000313" key="5">
    <source>
        <dbReference type="EMBL" id="EHQ61072.1"/>
    </source>
</evidence>
<comment type="catalytic activity">
    <reaction evidence="1">
        <text>3',5'-cyclic CMP + H2O = CMP + H(+)</text>
        <dbReference type="Rhea" id="RHEA:72675"/>
        <dbReference type="ChEBI" id="CHEBI:15377"/>
        <dbReference type="ChEBI" id="CHEBI:15378"/>
        <dbReference type="ChEBI" id="CHEBI:58003"/>
        <dbReference type="ChEBI" id="CHEBI:60377"/>
    </reaction>
    <physiologicalReaction direction="left-to-right" evidence="1">
        <dbReference type="Rhea" id="RHEA:72676"/>
    </physiologicalReaction>
</comment>
<dbReference type="PATRIC" id="fig|1131935.3.peg.3536"/>
<dbReference type="InterPro" id="IPR050855">
    <property type="entry name" value="NDM-1-like"/>
</dbReference>